<gene>
    <name evidence="2" type="ORF">AVEN_273805_1</name>
</gene>
<dbReference type="SUPFAM" id="SSF53098">
    <property type="entry name" value="Ribonuclease H-like"/>
    <property type="match status" value="1"/>
</dbReference>
<accession>A0A4Y2F7X4</accession>
<keyword evidence="3" id="KW-1185">Reference proteome</keyword>
<organism evidence="2 3">
    <name type="scientific">Araneus ventricosus</name>
    <name type="common">Orbweaver spider</name>
    <name type="synonym">Epeira ventricosa</name>
    <dbReference type="NCBI Taxonomy" id="182803"/>
    <lineage>
        <taxon>Eukaryota</taxon>
        <taxon>Metazoa</taxon>
        <taxon>Ecdysozoa</taxon>
        <taxon>Arthropoda</taxon>
        <taxon>Chelicerata</taxon>
        <taxon>Arachnida</taxon>
        <taxon>Araneae</taxon>
        <taxon>Araneomorphae</taxon>
        <taxon>Entelegynae</taxon>
        <taxon>Araneoidea</taxon>
        <taxon>Araneidae</taxon>
        <taxon>Araneus</taxon>
    </lineage>
</organism>
<dbReference type="InterPro" id="IPR012337">
    <property type="entry name" value="RNaseH-like_sf"/>
</dbReference>
<feature type="domain" description="RNase H type-1" evidence="1">
    <location>
        <begin position="54"/>
        <end position="153"/>
    </location>
</feature>
<dbReference type="GO" id="GO:0004523">
    <property type="term" value="F:RNA-DNA hybrid ribonuclease activity"/>
    <property type="evidence" value="ECO:0007669"/>
    <property type="project" value="InterPro"/>
</dbReference>
<dbReference type="OrthoDB" id="6515318at2759"/>
<sequence length="323" mass="36480">MESILVRVGRLRKDCNWEVSSFLYQDFQQPNPPLIIHPANFDLEERVSIVSDPHPPVEAIYTDGSHLEDETAETLAIKEAINWANSKGISTSIWSDSESALRAISSFKSSNPLIQETQQTLLQNPSMQLNWIKVHVGFLGNEAADILAKQATKEGTHLHLHAPKCHLKKMLMNLSLNKWQQDWDSGDTGRAIFNILPKVTLTPASWSRESILFATGHGPFPSYLYRFRLHHSDICTCGEKGDPLHYAISCHMTLSYHFTKPNAENTQLWWKSVLSNKLSRIKIAKLISFLTENENLIKQPPDATSSSDSDQISLLHQELGLMD</sequence>
<dbReference type="PROSITE" id="PS50879">
    <property type="entry name" value="RNASE_H_1"/>
    <property type="match status" value="1"/>
</dbReference>
<name>A0A4Y2F7X4_ARAVE</name>
<dbReference type="InterPro" id="IPR002156">
    <property type="entry name" value="RNaseH_domain"/>
</dbReference>
<dbReference type="EMBL" id="BGPR01000819">
    <property type="protein sequence ID" value="GBM36768.1"/>
    <property type="molecule type" value="Genomic_DNA"/>
</dbReference>
<dbReference type="Gene3D" id="3.30.420.10">
    <property type="entry name" value="Ribonuclease H-like superfamily/Ribonuclease H"/>
    <property type="match status" value="1"/>
</dbReference>
<dbReference type="AlphaFoldDB" id="A0A4Y2F7X4"/>
<protein>
    <recommendedName>
        <fullName evidence="1">RNase H type-1 domain-containing protein</fullName>
    </recommendedName>
</protein>
<evidence type="ECO:0000313" key="3">
    <source>
        <dbReference type="Proteomes" id="UP000499080"/>
    </source>
</evidence>
<dbReference type="Pfam" id="PF00075">
    <property type="entry name" value="RNase_H"/>
    <property type="match status" value="1"/>
</dbReference>
<dbReference type="GO" id="GO:0003676">
    <property type="term" value="F:nucleic acid binding"/>
    <property type="evidence" value="ECO:0007669"/>
    <property type="project" value="InterPro"/>
</dbReference>
<dbReference type="CDD" id="cd09276">
    <property type="entry name" value="Rnase_HI_RT_non_LTR"/>
    <property type="match status" value="1"/>
</dbReference>
<evidence type="ECO:0000313" key="2">
    <source>
        <dbReference type="EMBL" id="GBM36768.1"/>
    </source>
</evidence>
<dbReference type="InterPro" id="IPR036397">
    <property type="entry name" value="RNaseH_sf"/>
</dbReference>
<reference evidence="2 3" key="1">
    <citation type="journal article" date="2019" name="Sci. Rep.">
        <title>Orb-weaving spider Araneus ventricosus genome elucidates the spidroin gene catalogue.</title>
        <authorList>
            <person name="Kono N."/>
            <person name="Nakamura H."/>
            <person name="Ohtoshi R."/>
            <person name="Moran D.A.P."/>
            <person name="Shinohara A."/>
            <person name="Yoshida Y."/>
            <person name="Fujiwara M."/>
            <person name="Mori M."/>
            <person name="Tomita M."/>
            <person name="Arakawa K."/>
        </authorList>
    </citation>
    <scope>NUCLEOTIDE SEQUENCE [LARGE SCALE GENOMIC DNA]</scope>
</reference>
<dbReference type="Proteomes" id="UP000499080">
    <property type="component" value="Unassembled WGS sequence"/>
</dbReference>
<proteinExistence type="predicted"/>
<comment type="caution">
    <text evidence="2">The sequence shown here is derived from an EMBL/GenBank/DDBJ whole genome shotgun (WGS) entry which is preliminary data.</text>
</comment>
<evidence type="ECO:0000259" key="1">
    <source>
        <dbReference type="PROSITE" id="PS50879"/>
    </source>
</evidence>